<dbReference type="OrthoDB" id="10645653at2759"/>
<protein>
    <submittedName>
        <fullName evidence="2">Uncharacterized protein</fullName>
    </submittedName>
</protein>
<dbReference type="AlphaFoldDB" id="A0A0L0SW40"/>
<proteinExistence type="predicted"/>
<gene>
    <name evidence="2" type="ORF">AMAG_11229</name>
</gene>
<reference evidence="3" key="2">
    <citation type="submission" date="2009-11" db="EMBL/GenBank/DDBJ databases">
        <title>The Genome Sequence of Allomyces macrogynus strain ATCC 38327.</title>
        <authorList>
            <consortium name="The Broad Institute Genome Sequencing Platform"/>
            <person name="Russ C."/>
            <person name="Cuomo C."/>
            <person name="Shea T."/>
            <person name="Young S.K."/>
            <person name="Zeng Q."/>
            <person name="Koehrsen M."/>
            <person name="Haas B."/>
            <person name="Borodovsky M."/>
            <person name="Guigo R."/>
            <person name="Alvarado L."/>
            <person name="Berlin A."/>
            <person name="Borenstein D."/>
            <person name="Chen Z."/>
            <person name="Engels R."/>
            <person name="Freedman E."/>
            <person name="Gellesch M."/>
            <person name="Goldberg J."/>
            <person name="Griggs A."/>
            <person name="Gujja S."/>
            <person name="Heiman D."/>
            <person name="Hepburn T."/>
            <person name="Howarth C."/>
            <person name="Jen D."/>
            <person name="Larson L."/>
            <person name="Lewis B."/>
            <person name="Mehta T."/>
            <person name="Park D."/>
            <person name="Pearson M."/>
            <person name="Roberts A."/>
            <person name="Saif S."/>
            <person name="Shenoy N."/>
            <person name="Sisk P."/>
            <person name="Stolte C."/>
            <person name="Sykes S."/>
            <person name="Walk T."/>
            <person name="White J."/>
            <person name="Yandava C."/>
            <person name="Burger G."/>
            <person name="Gray M.W."/>
            <person name="Holland P.W.H."/>
            <person name="King N."/>
            <person name="Lang F.B.F."/>
            <person name="Roger A.J."/>
            <person name="Ruiz-Trillo I."/>
            <person name="Lander E."/>
            <person name="Nusbaum C."/>
        </authorList>
    </citation>
    <scope>NUCLEOTIDE SEQUENCE [LARGE SCALE GENOMIC DNA]</scope>
    <source>
        <strain evidence="3">ATCC 38327</strain>
    </source>
</reference>
<name>A0A0L0SW40_ALLM3</name>
<organism evidence="2 3">
    <name type="scientific">Allomyces macrogynus (strain ATCC 38327)</name>
    <name type="common">Allomyces javanicus var. macrogynus</name>
    <dbReference type="NCBI Taxonomy" id="578462"/>
    <lineage>
        <taxon>Eukaryota</taxon>
        <taxon>Fungi</taxon>
        <taxon>Fungi incertae sedis</taxon>
        <taxon>Blastocladiomycota</taxon>
        <taxon>Blastocladiomycetes</taxon>
        <taxon>Blastocladiales</taxon>
        <taxon>Blastocladiaceae</taxon>
        <taxon>Allomyces</taxon>
    </lineage>
</organism>
<feature type="compositionally biased region" description="Basic and acidic residues" evidence="1">
    <location>
        <begin position="125"/>
        <end position="144"/>
    </location>
</feature>
<evidence type="ECO:0000256" key="1">
    <source>
        <dbReference type="SAM" id="MobiDB-lite"/>
    </source>
</evidence>
<accession>A0A0L0SW40</accession>
<sequence>MAWHNIATGHTVLVQCLDKQTSCRTRFPPMIFMKNAIKDATPILLGCDWSKIMAHGEADPMSVPVYYVFAQEFFCGMDHDWEEAIQLFSDVAKTASTGKSKERSKLARKKAKSAAAPSPSAASTADKHDAPVAVDHGRHGKMDTNTDDEALAGSDHKTGAEQMLDAILATYAAQSFRDRLSTVHDQALASMLSSRPSGAAVESEAALS</sequence>
<feature type="region of interest" description="Disordered" evidence="1">
    <location>
        <begin position="98"/>
        <end position="153"/>
    </location>
</feature>
<keyword evidence="3" id="KW-1185">Reference proteome</keyword>
<evidence type="ECO:0000313" key="2">
    <source>
        <dbReference type="EMBL" id="KNE66732.1"/>
    </source>
</evidence>
<dbReference type="VEuPathDB" id="FungiDB:AMAG_11229"/>
<dbReference type="Proteomes" id="UP000054350">
    <property type="component" value="Unassembled WGS sequence"/>
</dbReference>
<dbReference type="EMBL" id="GG745351">
    <property type="protein sequence ID" value="KNE66732.1"/>
    <property type="molecule type" value="Genomic_DNA"/>
</dbReference>
<feature type="compositionally biased region" description="Low complexity" evidence="1">
    <location>
        <begin position="113"/>
        <end position="124"/>
    </location>
</feature>
<evidence type="ECO:0000313" key="3">
    <source>
        <dbReference type="Proteomes" id="UP000054350"/>
    </source>
</evidence>
<reference evidence="2 3" key="1">
    <citation type="submission" date="2009-11" db="EMBL/GenBank/DDBJ databases">
        <title>Annotation of Allomyces macrogynus ATCC 38327.</title>
        <authorList>
            <consortium name="The Broad Institute Genome Sequencing Platform"/>
            <person name="Russ C."/>
            <person name="Cuomo C."/>
            <person name="Burger G."/>
            <person name="Gray M.W."/>
            <person name="Holland P.W.H."/>
            <person name="King N."/>
            <person name="Lang F.B.F."/>
            <person name="Roger A.J."/>
            <person name="Ruiz-Trillo I."/>
            <person name="Young S.K."/>
            <person name="Zeng Q."/>
            <person name="Gargeya S."/>
            <person name="Fitzgerald M."/>
            <person name="Haas B."/>
            <person name="Abouelleil A."/>
            <person name="Alvarado L."/>
            <person name="Arachchi H.M."/>
            <person name="Berlin A."/>
            <person name="Chapman S.B."/>
            <person name="Gearin G."/>
            <person name="Goldberg J."/>
            <person name="Griggs A."/>
            <person name="Gujja S."/>
            <person name="Hansen M."/>
            <person name="Heiman D."/>
            <person name="Howarth C."/>
            <person name="Larimer J."/>
            <person name="Lui A."/>
            <person name="MacDonald P.J.P."/>
            <person name="McCowen C."/>
            <person name="Montmayeur A."/>
            <person name="Murphy C."/>
            <person name="Neiman D."/>
            <person name="Pearson M."/>
            <person name="Priest M."/>
            <person name="Roberts A."/>
            <person name="Saif S."/>
            <person name="Shea T."/>
            <person name="Sisk P."/>
            <person name="Stolte C."/>
            <person name="Sykes S."/>
            <person name="Wortman J."/>
            <person name="Nusbaum C."/>
            <person name="Birren B."/>
        </authorList>
    </citation>
    <scope>NUCLEOTIDE SEQUENCE [LARGE SCALE GENOMIC DNA]</scope>
    <source>
        <strain evidence="2 3">ATCC 38327</strain>
    </source>
</reference>